<protein>
    <submittedName>
        <fullName evidence="1">Uncharacterized protein</fullName>
    </submittedName>
</protein>
<reference evidence="1" key="1">
    <citation type="submission" date="2022-07" db="EMBL/GenBank/DDBJ databases">
        <title>Genome Sequence of Lecanicillium saksenae.</title>
        <authorList>
            <person name="Buettner E."/>
        </authorList>
    </citation>
    <scope>NUCLEOTIDE SEQUENCE</scope>
    <source>
        <strain evidence="1">VT-O1</strain>
    </source>
</reference>
<accession>A0ACC1R7N7</accession>
<gene>
    <name evidence="1" type="ORF">NLG97_g665</name>
</gene>
<evidence type="ECO:0000313" key="2">
    <source>
        <dbReference type="Proteomes" id="UP001148737"/>
    </source>
</evidence>
<sequence length="253" mass="28980">MAASIVERTTVPTDMEIDEDTTKVAHLHIATICLEAEPPNWDHMVAIKFFMENLLPTQPAHLPKIQLPNFNCWNHVPSAFICKMISEQLRWASASRGRILRPCDDPLFACTWAKYFHHYSEVLAVTNQCLQRKGGNEGHYRALHCMLTLSSEDIRTGGPLWQAHVNASFSYVQRLGSLRALFRFPPKYSAQALKQFKYLVLTSPARSLIRGLDVYSIDNLMDIVDRVHPFVIPVPTAVFRFIIYITQLRVQEQ</sequence>
<comment type="caution">
    <text evidence="1">The sequence shown here is derived from an EMBL/GenBank/DDBJ whole genome shotgun (WGS) entry which is preliminary data.</text>
</comment>
<organism evidence="1 2">
    <name type="scientific">Lecanicillium saksenae</name>
    <dbReference type="NCBI Taxonomy" id="468837"/>
    <lineage>
        <taxon>Eukaryota</taxon>
        <taxon>Fungi</taxon>
        <taxon>Dikarya</taxon>
        <taxon>Ascomycota</taxon>
        <taxon>Pezizomycotina</taxon>
        <taxon>Sordariomycetes</taxon>
        <taxon>Hypocreomycetidae</taxon>
        <taxon>Hypocreales</taxon>
        <taxon>Cordycipitaceae</taxon>
        <taxon>Lecanicillium</taxon>
    </lineage>
</organism>
<dbReference type="Proteomes" id="UP001148737">
    <property type="component" value="Unassembled WGS sequence"/>
</dbReference>
<name>A0ACC1R7N7_9HYPO</name>
<keyword evidence="2" id="KW-1185">Reference proteome</keyword>
<evidence type="ECO:0000313" key="1">
    <source>
        <dbReference type="EMBL" id="KAJ3499010.1"/>
    </source>
</evidence>
<dbReference type="EMBL" id="JANAKD010000025">
    <property type="protein sequence ID" value="KAJ3499010.1"/>
    <property type="molecule type" value="Genomic_DNA"/>
</dbReference>
<proteinExistence type="predicted"/>